<gene>
    <name evidence="2" type="ORF">CDAR_111581</name>
</gene>
<proteinExistence type="predicted"/>
<feature type="region of interest" description="Disordered" evidence="1">
    <location>
        <begin position="59"/>
        <end position="136"/>
    </location>
</feature>
<evidence type="ECO:0000313" key="3">
    <source>
        <dbReference type="Proteomes" id="UP001054837"/>
    </source>
</evidence>
<keyword evidence="3" id="KW-1185">Reference proteome</keyword>
<feature type="region of interest" description="Disordered" evidence="1">
    <location>
        <begin position="1"/>
        <end position="24"/>
    </location>
</feature>
<comment type="caution">
    <text evidence="2">The sequence shown here is derived from an EMBL/GenBank/DDBJ whole genome shotgun (WGS) entry which is preliminary data.</text>
</comment>
<accession>A0AAV4X4F2</accession>
<feature type="compositionally biased region" description="Polar residues" evidence="1">
    <location>
        <begin position="69"/>
        <end position="84"/>
    </location>
</feature>
<name>A0AAV4X4F2_9ARAC</name>
<feature type="compositionally biased region" description="Basic and acidic residues" evidence="1">
    <location>
        <begin position="59"/>
        <end position="68"/>
    </location>
</feature>
<organism evidence="2 3">
    <name type="scientific">Caerostris darwini</name>
    <dbReference type="NCBI Taxonomy" id="1538125"/>
    <lineage>
        <taxon>Eukaryota</taxon>
        <taxon>Metazoa</taxon>
        <taxon>Ecdysozoa</taxon>
        <taxon>Arthropoda</taxon>
        <taxon>Chelicerata</taxon>
        <taxon>Arachnida</taxon>
        <taxon>Araneae</taxon>
        <taxon>Araneomorphae</taxon>
        <taxon>Entelegynae</taxon>
        <taxon>Araneoidea</taxon>
        <taxon>Araneidae</taxon>
        <taxon>Caerostris</taxon>
    </lineage>
</organism>
<reference evidence="2 3" key="1">
    <citation type="submission" date="2021-06" db="EMBL/GenBank/DDBJ databases">
        <title>Caerostris darwini draft genome.</title>
        <authorList>
            <person name="Kono N."/>
            <person name="Arakawa K."/>
        </authorList>
    </citation>
    <scope>NUCLEOTIDE SEQUENCE [LARGE SCALE GENOMIC DNA]</scope>
</reference>
<dbReference type="EMBL" id="BPLQ01015521">
    <property type="protein sequence ID" value="GIY88654.1"/>
    <property type="molecule type" value="Genomic_DNA"/>
</dbReference>
<dbReference type="AlphaFoldDB" id="A0AAV4X4F2"/>
<sequence length="136" mass="14861">MDSANKFQKEKEITTEVDGNIGAESQSHAVDACSRYIAEESDATNMLLQRSLGFVEKRDNIGDVDSTKSESVTRQISSKDQSLQEVHPLRTARWPRLDHDGLPNPDTPGLPPPDTPGLPPPDTPGLPPLILLDCHP</sequence>
<protein>
    <submittedName>
        <fullName evidence="2">Uncharacterized protein</fullName>
    </submittedName>
</protein>
<evidence type="ECO:0000256" key="1">
    <source>
        <dbReference type="SAM" id="MobiDB-lite"/>
    </source>
</evidence>
<dbReference type="Proteomes" id="UP001054837">
    <property type="component" value="Unassembled WGS sequence"/>
</dbReference>
<evidence type="ECO:0000313" key="2">
    <source>
        <dbReference type="EMBL" id="GIY88654.1"/>
    </source>
</evidence>
<feature type="compositionally biased region" description="Pro residues" evidence="1">
    <location>
        <begin position="105"/>
        <end position="127"/>
    </location>
</feature>